<dbReference type="EMBL" id="AP022590">
    <property type="protein sequence ID" value="BBY37920.1"/>
    <property type="molecule type" value="Genomic_DNA"/>
</dbReference>
<dbReference type="Proteomes" id="UP000465812">
    <property type="component" value="Chromosome"/>
</dbReference>
<keyword evidence="5" id="KW-1185">Reference proteome</keyword>
<feature type="domain" description="Low molecular weight antigen MTB12-like C-terminal" evidence="3">
    <location>
        <begin position="78"/>
        <end position="190"/>
    </location>
</feature>
<name>A0ABM7JQT8_MYCNT</name>
<evidence type="ECO:0000256" key="2">
    <source>
        <dbReference type="ARBA" id="ARBA00093774"/>
    </source>
</evidence>
<dbReference type="InterPro" id="IPR058644">
    <property type="entry name" value="Mtb12-like_C"/>
</dbReference>
<evidence type="ECO:0000313" key="4">
    <source>
        <dbReference type="EMBL" id="BBY37920.1"/>
    </source>
</evidence>
<gene>
    <name evidence="4" type="ORF">MMAN_20540</name>
</gene>
<evidence type="ECO:0000256" key="1">
    <source>
        <dbReference type="ARBA" id="ARBA00022729"/>
    </source>
</evidence>
<evidence type="ECO:0000313" key="5">
    <source>
        <dbReference type="Proteomes" id="UP000465812"/>
    </source>
</evidence>
<dbReference type="Pfam" id="PF26580">
    <property type="entry name" value="Mtb12_C"/>
    <property type="match status" value="1"/>
</dbReference>
<keyword evidence="1" id="KW-0732">Signal</keyword>
<comment type="similarity">
    <text evidence="2">Belongs to the MTB12 family.</text>
</comment>
<evidence type="ECO:0000259" key="3">
    <source>
        <dbReference type="Pfam" id="PF26580"/>
    </source>
</evidence>
<sequence>MRIANNASTFVPIEGGTMKTVKTIATGVAALAIVGGAAAGVASVATPSAPAAGVRLTTVGAPLPQDPPPAQPVAGANVPTPDQLTGVLNSLADPSVSFTSKSNLVQGGISGIEAHVADKKLQKAAKNGDLPLSFDVTNIQPAAAGSATADVAVSGPKLVSPVTQNVTFVNQGGWVLSRASAMELLQAAGQ</sequence>
<protein>
    <recommendedName>
        <fullName evidence="3">Low molecular weight antigen MTB12-like C-terminal domain-containing protein</fullName>
    </recommendedName>
</protein>
<reference evidence="4 5" key="1">
    <citation type="journal article" date="2019" name="Emerg. Microbes Infect.">
        <title>Comprehensive subspecies identification of 175 nontuberculous mycobacteria species based on 7547 genomic profiles.</title>
        <authorList>
            <person name="Matsumoto Y."/>
            <person name="Kinjo T."/>
            <person name="Motooka D."/>
            <person name="Nabeya D."/>
            <person name="Jung N."/>
            <person name="Uechi K."/>
            <person name="Horii T."/>
            <person name="Iida T."/>
            <person name="Fujita J."/>
            <person name="Nakamura S."/>
        </authorList>
    </citation>
    <scope>NUCLEOTIDE SEQUENCE [LARGE SCALE GENOMIC DNA]</scope>
    <source>
        <strain evidence="4 5">JCM 18113</strain>
    </source>
</reference>
<organism evidence="4 5">
    <name type="scientific">Mycobacterium mantenii</name>
    <dbReference type="NCBI Taxonomy" id="560555"/>
    <lineage>
        <taxon>Bacteria</taxon>
        <taxon>Bacillati</taxon>
        <taxon>Actinomycetota</taxon>
        <taxon>Actinomycetes</taxon>
        <taxon>Mycobacteriales</taxon>
        <taxon>Mycobacteriaceae</taxon>
        <taxon>Mycobacterium</taxon>
        <taxon>Mycobacterium avium complex (MAC)</taxon>
    </lineage>
</organism>
<proteinExistence type="inferred from homology"/>
<accession>A0ABM7JQT8</accession>